<feature type="compositionally biased region" description="Acidic residues" evidence="1">
    <location>
        <begin position="26"/>
        <end position="57"/>
    </location>
</feature>
<reference evidence="2" key="1">
    <citation type="journal article" date="2023" name="GigaByte">
        <title>Genome assembly of the bearded iris, Iris pallida Lam.</title>
        <authorList>
            <person name="Bruccoleri R.E."/>
            <person name="Oakeley E.J."/>
            <person name="Faust A.M.E."/>
            <person name="Altorfer M."/>
            <person name="Dessus-Babus S."/>
            <person name="Burckhardt D."/>
            <person name="Oertli M."/>
            <person name="Naumann U."/>
            <person name="Petersen F."/>
            <person name="Wong J."/>
        </authorList>
    </citation>
    <scope>NUCLEOTIDE SEQUENCE</scope>
    <source>
        <strain evidence="2">GSM-AAB239-AS_SAM_17_03QT</strain>
    </source>
</reference>
<keyword evidence="3" id="KW-1185">Reference proteome</keyword>
<gene>
    <name evidence="2" type="ORF">M6B38_217725</name>
</gene>
<reference evidence="2" key="2">
    <citation type="submission" date="2023-04" db="EMBL/GenBank/DDBJ databases">
        <authorList>
            <person name="Bruccoleri R.E."/>
            <person name="Oakeley E.J."/>
            <person name="Faust A.-M."/>
            <person name="Dessus-Babus S."/>
            <person name="Altorfer M."/>
            <person name="Burckhardt D."/>
            <person name="Oertli M."/>
            <person name="Naumann U."/>
            <person name="Petersen F."/>
            <person name="Wong J."/>
        </authorList>
    </citation>
    <scope>NUCLEOTIDE SEQUENCE</scope>
    <source>
        <strain evidence="2">GSM-AAB239-AS_SAM_17_03QT</strain>
        <tissue evidence="2">Leaf</tissue>
    </source>
</reference>
<evidence type="ECO:0000256" key="1">
    <source>
        <dbReference type="SAM" id="MobiDB-lite"/>
    </source>
</evidence>
<proteinExistence type="predicted"/>
<evidence type="ECO:0000313" key="2">
    <source>
        <dbReference type="EMBL" id="KAJ6797536.1"/>
    </source>
</evidence>
<sequence length="68" mass="7747">MGYSTQIRSSREMTHPRSFLIKEYEGKDDDMDGLQSDAEDEGNESDKEMGDDDEGYEADNLKHQNLAT</sequence>
<feature type="region of interest" description="Disordered" evidence="1">
    <location>
        <begin position="1"/>
        <end position="68"/>
    </location>
</feature>
<comment type="caution">
    <text evidence="2">The sequence shown here is derived from an EMBL/GenBank/DDBJ whole genome shotgun (WGS) entry which is preliminary data.</text>
</comment>
<accession>A0AAX6E0I5</accession>
<organism evidence="2 3">
    <name type="scientific">Iris pallida</name>
    <name type="common">Sweet iris</name>
    <dbReference type="NCBI Taxonomy" id="29817"/>
    <lineage>
        <taxon>Eukaryota</taxon>
        <taxon>Viridiplantae</taxon>
        <taxon>Streptophyta</taxon>
        <taxon>Embryophyta</taxon>
        <taxon>Tracheophyta</taxon>
        <taxon>Spermatophyta</taxon>
        <taxon>Magnoliopsida</taxon>
        <taxon>Liliopsida</taxon>
        <taxon>Asparagales</taxon>
        <taxon>Iridaceae</taxon>
        <taxon>Iridoideae</taxon>
        <taxon>Irideae</taxon>
        <taxon>Iris</taxon>
    </lineage>
</organism>
<feature type="compositionally biased region" description="Basic and acidic residues" evidence="1">
    <location>
        <begin position="9"/>
        <end position="25"/>
    </location>
</feature>
<dbReference type="AlphaFoldDB" id="A0AAX6E0I5"/>
<evidence type="ECO:0000313" key="3">
    <source>
        <dbReference type="Proteomes" id="UP001140949"/>
    </source>
</evidence>
<dbReference type="EMBL" id="JANAVB010040818">
    <property type="protein sequence ID" value="KAJ6797536.1"/>
    <property type="molecule type" value="Genomic_DNA"/>
</dbReference>
<dbReference type="Proteomes" id="UP001140949">
    <property type="component" value="Unassembled WGS sequence"/>
</dbReference>
<protein>
    <submittedName>
        <fullName evidence="2">Magnesium transporter MRS2-1-like</fullName>
    </submittedName>
</protein>
<name>A0AAX6E0I5_IRIPA</name>